<feature type="compositionally biased region" description="Polar residues" evidence="1">
    <location>
        <begin position="19"/>
        <end position="33"/>
    </location>
</feature>
<feature type="transmembrane region" description="Helical" evidence="2">
    <location>
        <begin position="109"/>
        <end position="134"/>
    </location>
</feature>
<gene>
    <name evidence="3" type="ORF">TGDOM2_263280</name>
</gene>
<reference evidence="3 4" key="1">
    <citation type="submission" date="2014-02" db="EMBL/GenBank/DDBJ databases">
        <authorList>
            <person name="Sibley D."/>
            <person name="Venepally P."/>
            <person name="Karamycheva S."/>
            <person name="Hadjithomas M."/>
            <person name="Khan A."/>
            <person name="Brunk B."/>
            <person name="Roos D."/>
            <person name="Caler E."/>
            <person name="Lorenzi H."/>
        </authorList>
    </citation>
    <scope>NUCLEOTIDE SEQUENCE [LARGE SCALE GENOMIC DNA]</scope>
    <source>
        <strain evidence="3 4">GAB2-2007-GAL-DOM2</strain>
    </source>
</reference>
<dbReference type="Proteomes" id="UP000028837">
    <property type="component" value="Unassembled WGS sequence"/>
</dbReference>
<evidence type="ECO:0000313" key="4">
    <source>
        <dbReference type="Proteomes" id="UP000028837"/>
    </source>
</evidence>
<feature type="compositionally biased region" description="Polar residues" evidence="1">
    <location>
        <begin position="168"/>
        <end position="210"/>
    </location>
</feature>
<feature type="compositionally biased region" description="Low complexity" evidence="1">
    <location>
        <begin position="216"/>
        <end position="226"/>
    </location>
</feature>
<comment type="caution">
    <text evidence="3">The sequence shown here is derived from an EMBL/GenBank/DDBJ whole genome shotgun (WGS) entry which is preliminary data.</text>
</comment>
<evidence type="ECO:0000313" key="3">
    <source>
        <dbReference type="EMBL" id="KFG30922.1"/>
    </source>
</evidence>
<keyword evidence="2" id="KW-1133">Transmembrane helix</keyword>
<keyword evidence="2 3" id="KW-0812">Transmembrane</keyword>
<keyword evidence="2" id="KW-0472">Membrane</keyword>
<dbReference type="EMBL" id="AHZU02001579">
    <property type="protein sequence ID" value="KFG30922.1"/>
    <property type="molecule type" value="Genomic_DNA"/>
</dbReference>
<protein>
    <submittedName>
        <fullName evidence="3">Putative transmembrane protein</fullName>
    </submittedName>
</protein>
<name>A0A086JFK4_TOXGO</name>
<organism evidence="3 4">
    <name type="scientific">Toxoplasma gondii GAB2-2007-GAL-DOM2</name>
    <dbReference type="NCBI Taxonomy" id="1130820"/>
    <lineage>
        <taxon>Eukaryota</taxon>
        <taxon>Sar</taxon>
        <taxon>Alveolata</taxon>
        <taxon>Apicomplexa</taxon>
        <taxon>Conoidasida</taxon>
        <taxon>Coccidia</taxon>
        <taxon>Eucoccidiorida</taxon>
        <taxon>Eimeriorina</taxon>
        <taxon>Sarcocystidae</taxon>
        <taxon>Toxoplasma</taxon>
    </lineage>
</organism>
<dbReference type="OrthoDB" id="330624at2759"/>
<proteinExistence type="predicted"/>
<evidence type="ECO:0000256" key="1">
    <source>
        <dbReference type="SAM" id="MobiDB-lite"/>
    </source>
</evidence>
<sequence length="235" mass="24897">MASVGRENIDMGSGATDHSAANRSLPSSDNSATAGVAGSFGTATVDPGVALRPPRRMEDMSPQEIIQMLPPEDRHAISRVAAQGRWTGLFTAAATGAGVYRALKRRGTAMPAVGAVLLGLTLGYPLGVSLTVAFNGSLLRRISGDILEIQRRNRDAHTGSAAGYDSTFPASQNWRPQQQTWGSWNPPQPADQQANWSDTRFAEGSSSDSASGLMYDKWGSDTSSGKSSKDEILKE</sequence>
<feature type="region of interest" description="Disordered" evidence="1">
    <location>
        <begin position="158"/>
        <end position="235"/>
    </location>
</feature>
<evidence type="ECO:0000256" key="2">
    <source>
        <dbReference type="SAM" id="Phobius"/>
    </source>
</evidence>
<dbReference type="AlphaFoldDB" id="A0A086JFK4"/>
<accession>A0A086JFK4</accession>
<feature type="region of interest" description="Disordered" evidence="1">
    <location>
        <begin position="1"/>
        <end position="39"/>
    </location>
</feature>
<dbReference type="VEuPathDB" id="ToxoDB:TGDOM2_263280"/>